<evidence type="ECO:0000313" key="15">
    <source>
        <dbReference type="EMBL" id="MBS2964673.1"/>
    </source>
</evidence>
<evidence type="ECO:0000259" key="14">
    <source>
        <dbReference type="PROSITE" id="PS51674"/>
    </source>
</evidence>
<keyword evidence="11 12" id="KW-0804">Transcription</keyword>
<evidence type="ECO:0000256" key="2">
    <source>
        <dbReference type="ARBA" id="ARBA00006597"/>
    </source>
</evidence>
<proteinExistence type="inferred from homology"/>
<feature type="region of interest" description="Disordered" evidence="13">
    <location>
        <begin position="23"/>
        <end position="52"/>
    </location>
</feature>
<feature type="binding site" evidence="12">
    <location>
        <position position="126"/>
    </location>
    <ligand>
        <name>[4Fe-4S] cluster</name>
        <dbReference type="ChEBI" id="CHEBI:49883"/>
    </ligand>
</feature>
<feature type="binding site" evidence="12">
    <location>
        <position position="117"/>
    </location>
    <ligand>
        <name>[4Fe-4S] cluster</name>
        <dbReference type="ChEBI" id="CHEBI:49883"/>
    </ligand>
</feature>
<dbReference type="GO" id="GO:0045892">
    <property type="term" value="P:negative regulation of DNA-templated transcription"/>
    <property type="evidence" value="ECO:0007669"/>
    <property type="project" value="TreeGrafter"/>
</dbReference>
<dbReference type="PANTHER" id="PTHR38839">
    <property type="entry name" value="TRANSCRIPTIONAL REGULATOR WHID-RELATED"/>
    <property type="match status" value="1"/>
</dbReference>
<evidence type="ECO:0000256" key="12">
    <source>
        <dbReference type="HAMAP-Rule" id="MF_01479"/>
    </source>
</evidence>
<feature type="compositionally biased region" description="Low complexity" evidence="13">
    <location>
        <begin position="39"/>
        <end position="52"/>
    </location>
</feature>
<dbReference type="GO" id="GO:0005737">
    <property type="term" value="C:cytoplasm"/>
    <property type="evidence" value="ECO:0007669"/>
    <property type="project" value="UniProtKB-SubCell"/>
</dbReference>
<evidence type="ECO:0000256" key="8">
    <source>
        <dbReference type="ARBA" id="ARBA00023015"/>
    </source>
</evidence>
<name>A0A8J8BCY0_9ACTN</name>
<dbReference type="PANTHER" id="PTHR38839:SF5">
    <property type="entry name" value="TRANSCRIPTIONAL REGULATOR WHID"/>
    <property type="match status" value="1"/>
</dbReference>
<dbReference type="GO" id="GO:0047134">
    <property type="term" value="F:protein-disulfide reductase [NAD(P)H] activity"/>
    <property type="evidence" value="ECO:0007669"/>
    <property type="project" value="TreeGrafter"/>
</dbReference>
<evidence type="ECO:0000256" key="9">
    <source>
        <dbReference type="ARBA" id="ARBA00023125"/>
    </source>
</evidence>
<keyword evidence="4 12" id="KW-0963">Cytoplasm</keyword>
<evidence type="ECO:0000256" key="1">
    <source>
        <dbReference type="ARBA" id="ARBA00004496"/>
    </source>
</evidence>
<dbReference type="InterPro" id="IPR003482">
    <property type="entry name" value="Whib"/>
</dbReference>
<comment type="cofactor">
    <cofactor evidence="12">
        <name>[4Fe-4S] cluster</name>
        <dbReference type="ChEBI" id="CHEBI:49883"/>
    </cofactor>
    <text evidence="12">Binds 1 [4Fe-4S] cluster per subunit. Following nitrosylation of the [4Fe-4S] cluster binds 1 [4Fe-8(NO)] cluster per subunit.</text>
</comment>
<evidence type="ECO:0000313" key="16">
    <source>
        <dbReference type="Proteomes" id="UP000677913"/>
    </source>
</evidence>
<comment type="PTM">
    <text evidence="12">The Fe-S cluster can be nitrosylated by nitric oxide (NO).</text>
</comment>
<dbReference type="GO" id="GO:0035731">
    <property type="term" value="F:dinitrosyl-iron complex binding"/>
    <property type="evidence" value="ECO:0007669"/>
    <property type="project" value="UniProtKB-UniRule"/>
</dbReference>
<dbReference type="HAMAP" id="MF_01479">
    <property type="entry name" value="WhiB"/>
    <property type="match status" value="1"/>
</dbReference>
<dbReference type="PROSITE" id="PS51674">
    <property type="entry name" value="4FE4S_WBL"/>
    <property type="match status" value="1"/>
</dbReference>
<comment type="subcellular location">
    <subcellularLocation>
        <location evidence="1 12">Cytoplasm</location>
    </subcellularLocation>
</comment>
<feature type="binding site" evidence="12">
    <location>
        <position position="120"/>
    </location>
    <ligand>
        <name>[4Fe-4S] cluster</name>
        <dbReference type="ChEBI" id="CHEBI:49883"/>
    </ligand>
</feature>
<evidence type="ECO:0000256" key="11">
    <source>
        <dbReference type="ARBA" id="ARBA00023163"/>
    </source>
</evidence>
<dbReference type="GO" id="GO:0045454">
    <property type="term" value="P:cell redox homeostasis"/>
    <property type="evidence" value="ECO:0007669"/>
    <property type="project" value="TreeGrafter"/>
</dbReference>
<keyword evidence="6 12" id="KW-0408">Iron</keyword>
<keyword evidence="16" id="KW-1185">Reference proteome</keyword>
<keyword evidence="10 12" id="KW-1015">Disulfide bond</keyword>
<accession>A0A8J8BCY0</accession>
<reference evidence="15" key="1">
    <citation type="submission" date="2021-04" db="EMBL/GenBank/DDBJ databases">
        <title>Genome based classification of Actinospica acidithermotolerans sp. nov., an actinobacterium isolated from an Indonesian hot spring.</title>
        <authorList>
            <person name="Kusuma A.B."/>
            <person name="Putra K.E."/>
            <person name="Nafisah S."/>
            <person name="Loh J."/>
            <person name="Nouioui I."/>
            <person name="Goodfellow M."/>
        </authorList>
    </citation>
    <scope>NUCLEOTIDE SEQUENCE</scope>
    <source>
        <strain evidence="15">DSM 45618</strain>
    </source>
</reference>
<keyword evidence="3 12" id="KW-0004">4Fe-4S</keyword>
<dbReference type="EMBL" id="JAGSXH010000056">
    <property type="protein sequence ID" value="MBS2964673.1"/>
    <property type="molecule type" value="Genomic_DNA"/>
</dbReference>
<dbReference type="Proteomes" id="UP000677913">
    <property type="component" value="Unassembled WGS sequence"/>
</dbReference>
<evidence type="ECO:0000256" key="7">
    <source>
        <dbReference type="ARBA" id="ARBA00023014"/>
    </source>
</evidence>
<keyword evidence="8 12" id="KW-0805">Transcription regulation</keyword>
<feature type="binding site" evidence="12">
    <location>
        <position position="87"/>
    </location>
    <ligand>
        <name>[4Fe-4S] cluster</name>
        <dbReference type="ChEBI" id="CHEBI:49883"/>
    </ligand>
</feature>
<dbReference type="Pfam" id="PF02467">
    <property type="entry name" value="Whib"/>
    <property type="match status" value="1"/>
</dbReference>
<evidence type="ECO:0000256" key="6">
    <source>
        <dbReference type="ARBA" id="ARBA00023004"/>
    </source>
</evidence>
<evidence type="ECO:0000256" key="5">
    <source>
        <dbReference type="ARBA" id="ARBA00022723"/>
    </source>
</evidence>
<keyword evidence="7 12" id="KW-0411">Iron-sulfur</keyword>
<dbReference type="GO" id="GO:0046872">
    <property type="term" value="F:metal ion binding"/>
    <property type="evidence" value="ECO:0007669"/>
    <property type="project" value="UniProtKB-KW"/>
</dbReference>
<sequence>MPPRPLGRERTHSEGIVLVDEVSTAGGSAHGGKAGVRSAQPGQGPSAAHAQAATTVAVLPERRSARNAARIPPVAQLRLGWQERAACQGSDARLFFGPEKERIRDREVREGAAKRVCANCPVLRECRNHALQTPELFGIWGGLSETDREIGFGRSFGRRIPRPRSVAA</sequence>
<feature type="domain" description="4Fe-4S Wbl-type" evidence="14">
    <location>
        <begin position="86"/>
        <end position="150"/>
    </location>
</feature>
<comment type="similarity">
    <text evidence="2 12">Belongs to the WhiB family.</text>
</comment>
<dbReference type="GO" id="GO:0051539">
    <property type="term" value="F:4 iron, 4 sulfur cluster binding"/>
    <property type="evidence" value="ECO:0007669"/>
    <property type="project" value="UniProtKB-UniRule"/>
</dbReference>
<protein>
    <recommendedName>
        <fullName evidence="12">Transcriptional regulator WhiB</fullName>
    </recommendedName>
</protein>
<comment type="caution">
    <text evidence="15">The sequence shown here is derived from an EMBL/GenBank/DDBJ whole genome shotgun (WGS) entry which is preliminary data.</text>
</comment>
<dbReference type="GO" id="GO:0003677">
    <property type="term" value="F:DNA binding"/>
    <property type="evidence" value="ECO:0007669"/>
    <property type="project" value="UniProtKB-UniRule"/>
</dbReference>
<dbReference type="AlphaFoldDB" id="A0A8J8BCY0"/>
<gene>
    <name evidence="12" type="primary">whiB</name>
    <name evidence="15" type="ORF">KGA66_16570</name>
</gene>
<dbReference type="InterPro" id="IPR034768">
    <property type="entry name" value="4FE4S_WBL"/>
</dbReference>
<comment type="function">
    <text evidence="12">Acts as a transcriptional regulator. Probably redox-responsive. The apo- but not holo-form probably binds DNA.</text>
</comment>
<keyword evidence="9 12" id="KW-0238">DNA-binding</keyword>
<comment type="PTM">
    <text evidence="12">Upon Fe-S cluster removal intramolecular disulfide bonds are formed.</text>
</comment>
<organism evidence="15 16">
    <name type="scientific">Actinocrinis puniceicyclus</name>
    <dbReference type="NCBI Taxonomy" id="977794"/>
    <lineage>
        <taxon>Bacteria</taxon>
        <taxon>Bacillati</taxon>
        <taxon>Actinomycetota</taxon>
        <taxon>Actinomycetes</taxon>
        <taxon>Catenulisporales</taxon>
        <taxon>Actinospicaceae</taxon>
        <taxon>Actinocrinis</taxon>
    </lineage>
</organism>
<keyword evidence="5 12" id="KW-0479">Metal-binding</keyword>
<evidence type="ECO:0000256" key="13">
    <source>
        <dbReference type="SAM" id="MobiDB-lite"/>
    </source>
</evidence>
<evidence type="ECO:0000256" key="4">
    <source>
        <dbReference type="ARBA" id="ARBA00022490"/>
    </source>
</evidence>
<evidence type="ECO:0000256" key="3">
    <source>
        <dbReference type="ARBA" id="ARBA00022485"/>
    </source>
</evidence>
<evidence type="ECO:0000256" key="10">
    <source>
        <dbReference type="ARBA" id="ARBA00023157"/>
    </source>
</evidence>